<feature type="transmembrane region" description="Helical" evidence="5">
    <location>
        <begin position="142"/>
        <end position="163"/>
    </location>
</feature>
<keyword evidence="3 5" id="KW-1133">Transmembrane helix</keyword>
<keyword evidence="2 5" id="KW-0812">Transmembrane</keyword>
<evidence type="ECO:0000256" key="1">
    <source>
        <dbReference type="ARBA" id="ARBA00004141"/>
    </source>
</evidence>
<dbReference type="STRING" id="360412.LARV_03240"/>
<keyword evidence="4 5" id="KW-0472">Membrane</keyword>
<feature type="transmembrane region" description="Helical" evidence="5">
    <location>
        <begin position="105"/>
        <end position="122"/>
    </location>
</feature>
<dbReference type="Pfam" id="PF00146">
    <property type="entry name" value="NADHdh"/>
    <property type="match status" value="1"/>
</dbReference>
<dbReference type="RefSeq" id="WP_075074633.1">
    <property type="nucleotide sequence ID" value="NZ_DF967972.1"/>
</dbReference>
<reference evidence="6" key="1">
    <citation type="submission" date="2015-07" db="EMBL/GenBank/DDBJ databases">
        <title>Draft Genome Sequences of Anaerolinea thermolimosa IMO-1, Bellilinea caldifistulae GOMI-1, Leptolinea tardivitalis YMTK-2, Levilinea saccharolytica KIBI-1,Longilinea arvoryzae KOME-1, Previously Described as Members of the Anaerolineaceae (Chloroflexi).</title>
        <authorList>
            <person name="Sekiguchi Y."/>
            <person name="Ohashi A."/>
            <person name="Matsuura N."/>
            <person name="Tourlousse M.D."/>
        </authorList>
    </citation>
    <scope>NUCLEOTIDE SEQUENCE [LARGE SCALE GENOMIC DNA]</scope>
    <source>
        <strain evidence="6">KOME-1</strain>
    </source>
</reference>
<dbReference type="PANTHER" id="PTHR43359">
    <property type="entry name" value="FORMATE HYDROGENLYASE SUBUNIT 4"/>
    <property type="match status" value="1"/>
</dbReference>
<gene>
    <name evidence="6" type="ORF">LARV_03240</name>
</gene>
<dbReference type="GO" id="GO:0005886">
    <property type="term" value="C:plasma membrane"/>
    <property type="evidence" value="ECO:0007669"/>
    <property type="project" value="TreeGrafter"/>
</dbReference>
<dbReference type="AlphaFoldDB" id="A0A0S7BI79"/>
<feature type="transmembrane region" description="Helical" evidence="5">
    <location>
        <begin position="175"/>
        <end position="195"/>
    </location>
</feature>
<feature type="transmembrane region" description="Helical" evidence="5">
    <location>
        <begin position="256"/>
        <end position="274"/>
    </location>
</feature>
<accession>A0A0S7BI79</accession>
<protein>
    <submittedName>
        <fullName evidence="6">NADH dehydrogenase subunit H</fullName>
    </submittedName>
</protein>
<evidence type="ECO:0000313" key="6">
    <source>
        <dbReference type="EMBL" id="GAP15453.1"/>
    </source>
</evidence>
<name>A0A0S7BI79_9CHLR</name>
<organism evidence="6">
    <name type="scientific">Longilinea arvoryzae</name>
    <dbReference type="NCBI Taxonomy" id="360412"/>
    <lineage>
        <taxon>Bacteria</taxon>
        <taxon>Bacillati</taxon>
        <taxon>Chloroflexota</taxon>
        <taxon>Anaerolineae</taxon>
        <taxon>Anaerolineales</taxon>
        <taxon>Anaerolineaceae</taxon>
        <taxon>Longilinea</taxon>
    </lineage>
</organism>
<dbReference type="InterPro" id="IPR052561">
    <property type="entry name" value="ComplexI_Subunit1"/>
</dbReference>
<dbReference type="Proteomes" id="UP000055060">
    <property type="component" value="Unassembled WGS sequence"/>
</dbReference>
<dbReference type="PANTHER" id="PTHR43359:SF1">
    <property type="entry name" value="FORMATE HYDROGENLYASE SUBUNIT 4-RELATED"/>
    <property type="match status" value="1"/>
</dbReference>
<evidence type="ECO:0000256" key="2">
    <source>
        <dbReference type="ARBA" id="ARBA00022692"/>
    </source>
</evidence>
<evidence type="ECO:0000256" key="3">
    <source>
        <dbReference type="ARBA" id="ARBA00022989"/>
    </source>
</evidence>
<keyword evidence="7" id="KW-1185">Reference proteome</keyword>
<feature type="transmembrane region" description="Helical" evidence="5">
    <location>
        <begin position="71"/>
        <end position="93"/>
    </location>
</feature>
<evidence type="ECO:0000256" key="5">
    <source>
        <dbReference type="SAM" id="Phobius"/>
    </source>
</evidence>
<dbReference type="InterPro" id="IPR001694">
    <property type="entry name" value="NADH_UbQ_OxRdtase_su1/FPO"/>
</dbReference>
<evidence type="ECO:0000313" key="7">
    <source>
        <dbReference type="Proteomes" id="UP000055060"/>
    </source>
</evidence>
<sequence length="311" mass="33610">MNLPLPSIVLLLFFPGGLFLLASGLAYEWADRKLVARYQNRIGPRWFQPLADVFKLLSKEEIVPAGAHVGLFHGLPIVALASALTAALYVPMVGFNASYSFKGDLVVVFYLLSAMTICIGLAGANNISRFSIIGATRTLTQIFAYEAPFLLALLGPAIAAGSWNISEINAYAHENVWLIVAQPIGFLVALVGLMGKLELPPFDAPEAETEIVSGALTEYSGRGLALFRIGKDVELIIGLTLIATFYMGGLTNPLDWLWKTVVLLLVAAGLQSLFARLRIDQTVGMWWRVGALVGLLQLLAIIVGRLVGPLF</sequence>
<dbReference type="EMBL" id="DF967972">
    <property type="protein sequence ID" value="GAP15453.1"/>
    <property type="molecule type" value="Genomic_DNA"/>
</dbReference>
<feature type="transmembrane region" description="Helical" evidence="5">
    <location>
        <begin position="286"/>
        <end position="307"/>
    </location>
</feature>
<evidence type="ECO:0000256" key="4">
    <source>
        <dbReference type="ARBA" id="ARBA00023136"/>
    </source>
</evidence>
<proteinExistence type="predicted"/>
<comment type="subcellular location">
    <subcellularLocation>
        <location evidence="1">Membrane</location>
        <topology evidence="1">Multi-pass membrane protein</topology>
    </subcellularLocation>
</comment>